<gene>
    <name evidence="3" type="ORF">C8J28_105143</name>
</gene>
<feature type="compositionally biased region" description="Basic and acidic residues" evidence="1">
    <location>
        <begin position="298"/>
        <end position="309"/>
    </location>
</feature>
<dbReference type="AlphaFoldDB" id="A0A2T5KAE0"/>
<dbReference type="Pfam" id="PF00350">
    <property type="entry name" value="Dynamin_N"/>
    <property type="match status" value="1"/>
</dbReference>
<evidence type="ECO:0000313" key="4">
    <source>
        <dbReference type="Proteomes" id="UP000244060"/>
    </source>
</evidence>
<feature type="region of interest" description="Disordered" evidence="1">
    <location>
        <begin position="280"/>
        <end position="331"/>
    </location>
</feature>
<dbReference type="Proteomes" id="UP000244060">
    <property type="component" value="Unassembled WGS sequence"/>
</dbReference>
<evidence type="ECO:0000256" key="1">
    <source>
        <dbReference type="SAM" id="MobiDB-lite"/>
    </source>
</evidence>
<evidence type="ECO:0000259" key="2">
    <source>
        <dbReference type="Pfam" id="PF00350"/>
    </source>
</evidence>
<dbReference type="EMBL" id="QAOT01000005">
    <property type="protein sequence ID" value="PTR19302.1"/>
    <property type="molecule type" value="Genomic_DNA"/>
</dbReference>
<reference evidence="3 4" key="1">
    <citation type="submission" date="2018-04" db="EMBL/GenBank/DDBJ databases">
        <title>Genomic Encyclopedia of Type Strains, Phase III (KMG-III): the genomes of soil and plant-associated and newly described type strains.</title>
        <authorList>
            <person name="Whitman W."/>
        </authorList>
    </citation>
    <scope>NUCLEOTIDE SEQUENCE [LARGE SCALE GENOMIC DNA]</scope>
    <source>
        <strain evidence="3 4">KA25</strain>
    </source>
</reference>
<dbReference type="OrthoDB" id="5477114at2"/>
<sequence length="537" mass="56650">MNLPLELSQIVGEAADVTCAAEGRPRIMIAGEFSSGKTRLVNALLGDEILPSSVTSTAMPPVWIRHGGGAPECVRLDGQVQAFASVPELVAHVKAVDLDRIHHCRICHPHPLLERFDLIDTPGNSDPNIPAASWERMVAEADMIVWCSPAVQAWRQSERSAWLSLPEAVTGPGLLLLSQADKLADPEDRDKVMRRVLREAEGLFASVRMASFLSETDVEELRAALVEASAALPRRARPVPLAQAEDGLAAPRIMPRRIRTRPVASEPLLLVTRAPHAAPEALRPSADAEADGAVPVDSHAEVADTRGLEEVSEPGRVLPEARTGTAEADPDETGAMIAAASAPAAGPRVAEVDGDVLTLLRDRLEAAEPPPPDEPAQPAPDADLSALIATHLPTEATPATCTEAQELFPVASPAAGMAASASEPPVAPPADAAPGLSPLACDPAPAGSGDPLPEPALAPDDRQDDPAPVRRPQRATPPAMMFGPARMLWEQILPTLDTNDPDALLEGIDELIAELDLTWARACLQSAPTTSRRRGSA</sequence>
<feature type="region of interest" description="Disordered" evidence="1">
    <location>
        <begin position="419"/>
        <end position="482"/>
    </location>
</feature>
<dbReference type="PANTHER" id="PTHR43681:SF1">
    <property type="entry name" value="SARCALUMENIN"/>
    <property type="match status" value="1"/>
</dbReference>
<comment type="caution">
    <text evidence="3">The sequence shown here is derived from an EMBL/GenBank/DDBJ whole genome shotgun (WGS) entry which is preliminary data.</text>
</comment>
<dbReference type="InterPro" id="IPR027417">
    <property type="entry name" value="P-loop_NTPase"/>
</dbReference>
<feature type="domain" description="Dynamin N-terminal" evidence="2">
    <location>
        <begin position="27"/>
        <end position="160"/>
    </location>
</feature>
<dbReference type="RefSeq" id="WP_108220673.1">
    <property type="nucleotide sequence ID" value="NZ_CP090022.1"/>
</dbReference>
<feature type="compositionally biased region" description="Low complexity" evidence="1">
    <location>
        <begin position="419"/>
        <end position="434"/>
    </location>
</feature>
<proteinExistence type="predicted"/>
<feature type="compositionally biased region" description="Basic and acidic residues" evidence="1">
    <location>
        <begin position="459"/>
        <end position="468"/>
    </location>
</feature>
<accession>A0A2T5KAE0</accession>
<name>A0A2T5KAE0_9RHOB</name>
<dbReference type="Gene3D" id="3.40.50.300">
    <property type="entry name" value="P-loop containing nucleotide triphosphate hydrolases"/>
    <property type="match status" value="1"/>
</dbReference>
<protein>
    <submittedName>
        <fullName evidence="3">Dynamin family protein</fullName>
    </submittedName>
</protein>
<dbReference type="PANTHER" id="PTHR43681">
    <property type="entry name" value="TRANSMEMBRANE GTPASE FZO"/>
    <property type="match status" value="1"/>
</dbReference>
<dbReference type="InterPro" id="IPR051943">
    <property type="entry name" value="TRAFAC_Dynamin-like_GTPase"/>
</dbReference>
<keyword evidence="4" id="KW-1185">Reference proteome</keyword>
<organism evidence="3 4">
    <name type="scientific">Cereibacter azotoformans</name>
    <dbReference type="NCBI Taxonomy" id="43057"/>
    <lineage>
        <taxon>Bacteria</taxon>
        <taxon>Pseudomonadati</taxon>
        <taxon>Pseudomonadota</taxon>
        <taxon>Alphaproteobacteria</taxon>
        <taxon>Rhodobacterales</taxon>
        <taxon>Paracoccaceae</taxon>
        <taxon>Cereibacter</taxon>
    </lineage>
</organism>
<evidence type="ECO:0000313" key="3">
    <source>
        <dbReference type="EMBL" id="PTR19302.1"/>
    </source>
</evidence>
<dbReference type="SUPFAM" id="SSF52540">
    <property type="entry name" value="P-loop containing nucleoside triphosphate hydrolases"/>
    <property type="match status" value="1"/>
</dbReference>
<dbReference type="InterPro" id="IPR045063">
    <property type="entry name" value="Dynamin_N"/>
</dbReference>